<dbReference type="RefSeq" id="XP_051360018.1">
    <property type="nucleotide sequence ID" value="XM_051508899.1"/>
</dbReference>
<keyword evidence="10" id="KW-1185">Reference proteome</keyword>
<reference evidence="9" key="2">
    <citation type="submission" date="2022-07" db="EMBL/GenBank/DDBJ databases">
        <authorList>
            <person name="Goncalves M.F.M."/>
            <person name="Hilario S."/>
            <person name="Van De Peer Y."/>
            <person name="Esteves A.C."/>
            <person name="Alves A."/>
        </authorList>
    </citation>
    <scope>NUCLEOTIDE SEQUENCE</scope>
    <source>
        <strain evidence="9">MUM 19.33</strain>
    </source>
</reference>
<dbReference type="Pfam" id="PF10602">
    <property type="entry name" value="RPN7"/>
    <property type="match status" value="1"/>
</dbReference>
<evidence type="ECO:0000256" key="2">
    <source>
        <dbReference type="ARBA" id="ARBA00004496"/>
    </source>
</evidence>
<comment type="caution">
    <text evidence="9">The sequence shown here is derived from an EMBL/GenBank/DDBJ whole genome shotgun (WGS) entry which is preliminary data.</text>
</comment>
<dbReference type="PROSITE" id="PS50250">
    <property type="entry name" value="PCI"/>
    <property type="match status" value="1"/>
</dbReference>
<feature type="domain" description="PCI" evidence="8">
    <location>
        <begin position="225"/>
        <end position="396"/>
    </location>
</feature>
<dbReference type="Gene3D" id="1.25.40.570">
    <property type="match status" value="1"/>
</dbReference>
<evidence type="ECO:0000259" key="8">
    <source>
        <dbReference type="PROSITE" id="PS50250"/>
    </source>
</evidence>
<accession>A0A9Q0BAS8</accession>
<protein>
    <submittedName>
        <fullName evidence="9">COP9 signalosome complex subunit-like protein</fullName>
    </submittedName>
</protein>
<evidence type="ECO:0000256" key="3">
    <source>
        <dbReference type="ARBA" id="ARBA00008793"/>
    </source>
</evidence>
<reference evidence="9" key="1">
    <citation type="journal article" date="2021" name="J Fungi (Basel)">
        <title>Genomic and Metabolomic Analyses of the Marine Fungus Emericellopsis cladophorae: Insights into Saltwater Adaptability Mechanisms and Its Biosynthetic Potential.</title>
        <authorList>
            <person name="Goncalves M.F.M."/>
            <person name="Hilario S."/>
            <person name="Van de Peer Y."/>
            <person name="Esteves A.C."/>
            <person name="Alves A."/>
        </authorList>
    </citation>
    <scope>NUCLEOTIDE SEQUENCE</scope>
    <source>
        <strain evidence="9">MUM 19.33</strain>
    </source>
</reference>
<evidence type="ECO:0000256" key="7">
    <source>
        <dbReference type="SAM" id="MobiDB-lite"/>
    </source>
</evidence>
<dbReference type="SUPFAM" id="SSF46785">
    <property type="entry name" value="Winged helix' DNA-binding domain"/>
    <property type="match status" value="1"/>
</dbReference>
<keyword evidence="5" id="KW-0736">Signalosome</keyword>
<comment type="subcellular location">
    <subcellularLocation>
        <location evidence="2">Cytoplasm</location>
    </subcellularLocation>
    <subcellularLocation>
        <location evidence="1">Nucleus</location>
    </subcellularLocation>
</comment>
<dbReference type="Proteomes" id="UP001055219">
    <property type="component" value="Unassembled WGS sequence"/>
</dbReference>
<evidence type="ECO:0000313" key="9">
    <source>
        <dbReference type="EMBL" id="KAI6779162.1"/>
    </source>
</evidence>
<dbReference type="SMART" id="SM00088">
    <property type="entry name" value="PINT"/>
    <property type="match status" value="1"/>
</dbReference>
<keyword evidence="6" id="KW-0539">Nucleus</keyword>
<dbReference type="OrthoDB" id="422427at2759"/>
<feature type="region of interest" description="Disordered" evidence="7">
    <location>
        <begin position="435"/>
        <end position="454"/>
    </location>
</feature>
<keyword evidence="4" id="KW-0963">Cytoplasm</keyword>
<proteinExistence type="inferred from homology"/>
<evidence type="ECO:0000256" key="6">
    <source>
        <dbReference type="ARBA" id="ARBA00023242"/>
    </source>
</evidence>
<dbReference type="InterPro" id="IPR036390">
    <property type="entry name" value="WH_DNA-bd_sf"/>
</dbReference>
<dbReference type="PANTHER" id="PTHR14145:SF2">
    <property type="entry name" value="COP9 SIGNALOSOME COMPLEX SUBUNIT 1"/>
    <property type="match status" value="1"/>
</dbReference>
<organism evidence="9 10">
    <name type="scientific">Emericellopsis cladophorae</name>
    <dbReference type="NCBI Taxonomy" id="2686198"/>
    <lineage>
        <taxon>Eukaryota</taxon>
        <taxon>Fungi</taxon>
        <taxon>Dikarya</taxon>
        <taxon>Ascomycota</taxon>
        <taxon>Pezizomycotina</taxon>
        <taxon>Sordariomycetes</taxon>
        <taxon>Hypocreomycetidae</taxon>
        <taxon>Hypocreales</taxon>
        <taxon>Bionectriaceae</taxon>
        <taxon>Emericellopsis</taxon>
    </lineage>
</organism>
<dbReference type="EMBL" id="JAGIXG020000051">
    <property type="protein sequence ID" value="KAI6779162.1"/>
    <property type="molecule type" value="Genomic_DNA"/>
</dbReference>
<evidence type="ECO:0000256" key="1">
    <source>
        <dbReference type="ARBA" id="ARBA00004123"/>
    </source>
</evidence>
<sequence>MAHLTPDLQNYFGHMRQQGGVVVETLPKLDLDSYIKNYEGRTQFDRLLHIGRSSIPLCVDALKAAVKEAKAGGDVGRYNEAWENIRVAAPHEPEAIKDEEWIARQKDINKKESTRLESNLSGYKQNGIKESIRMGNEDLGQHYEQIGKLKEASDAYGRMRHEVSTTKHIMDCCQRLISVALQRRDWSSIISNIAKISSIQGVEDDRAMQPYIKIVSGIGYLGQGLFKEAADNLLRADLSAPADTFNDIATPNDVAIYGGLLALAVMDRGRLQTRVLDNPQFRVFLETESHIRKAITHFVSGRYSACLSILESYKVDYLLDIYLSKHVENIFSQIRQKCITQYFVPFSCVTLDSLNETFAHDGQSIEAELVDMIRSGSLNARIDSESRLLVAVQSDPRLEMQYAALKAARKYEDEAKERLRRINLIAAGLEVKAGKQQPGGDAAWTESASLGAAS</sequence>
<comment type="similarity">
    <text evidence="3">Belongs to the CSN1 family.</text>
</comment>
<gene>
    <name evidence="9" type="ORF">J7T54_000308</name>
</gene>
<name>A0A9Q0BAS8_9HYPO</name>
<dbReference type="Pfam" id="PF01399">
    <property type="entry name" value="PCI"/>
    <property type="match status" value="1"/>
</dbReference>
<evidence type="ECO:0000256" key="4">
    <source>
        <dbReference type="ARBA" id="ARBA00022490"/>
    </source>
</evidence>
<evidence type="ECO:0000313" key="10">
    <source>
        <dbReference type="Proteomes" id="UP001055219"/>
    </source>
</evidence>
<dbReference type="PANTHER" id="PTHR14145">
    <property type="entry name" value="26S PROTESOME SUBUNIT 6"/>
    <property type="match status" value="1"/>
</dbReference>
<dbReference type="InterPro" id="IPR000717">
    <property type="entry name" value="PCI_dom"/>
</dbReference>
<dbReference type="GeneID" id="75826828"/>
<dbReference type="GO" id="GO:0008180">
    <property type="term" value="C:COP9 signalosome"/>
    <property type="evidence" value="ECO:0007669"/>
    <property type="project" value="UniProtKB-KW"/>
</dbReference>
<dbReference type="AlphaFoldDB" id="A0A9Q0BAS8"/>
<dbReference type="InterPro" id="IPR019585">
    <property type="entry name" value="Rpn7/CSN1"/>
</dbReference>
<evidence type="ECO:0000256" key="5">
    <source>
        <dbReference type="ARBA" id="ARBA00022790"/>
    </source>
</evidence>
<dbReference type="GO" id="GO:0005737">
    <property type="term" value="C:cytoplasm"/>
    <property type="evidence" value="ECO:0007669"/>
    <property type="project" value="UniProtKB-SubCell"/>
</dbReference>
<dbReference type="InterPro" id="IPR045135">
    <property type="entry name" value="Rpn7_N"/>
</dbReference>